<evidence type="ECO:0000313" key="1">
    <source>
        <dbReference type="EMBL" id="KAA5207771.1"/>
    </source>
</evidence>
<dbReference type="RefSeq" id="WP_050444438.1">
    <property type="nucleotide sequence ID" value="NZ_CP043610.1"/>
</dbReference>
<reference evidence="2" key="2">
    <citation type="submission" date="2022-12" db="EMBL/GenBank/DDBJ databases">
        <title>Development of a Multilocus Sequence Typing Scheme for Bacteroides fragilis Based on Whole Genome Sequencing Data and Clinical Application.</title>
        <authorList>
            <person name="Nielsen F.D."/>
            <person name="Justesen U.S."/>
        </authorList>
    </citation>
    <scope>NUCLEOTIDE SEQUENCE</scope>
    <source>
        <strain evidence="2">BF_BC_VIB_DK_2012_57</strain>
    </source>
</reference>
<proteinExistence type="predicted"/>
<evidence type="ECO:0000313" key="5">
    <source>
        <dbReference type="Proteomes" id="UP001258434"/>
    </source>
</evidence>
<comment type="caution">
    <text evidence="1">The sequence shown here is derived from an EMBL/GenBank/DDBJ whole genome shotgun (WGS) entry which is preliminary data.</text>
</comment>
<dbReference type="Proteomes" id="UP001258434">
    <property type="component" value="Unassembled WGS sequence"/>
</dbReference>
<reference evidence="5" key="3">
    <citation type="submission" date="2023-07" db="EMBL/GenBank/DDBJ databases">
        <title>A gut symbiont ubiquitin homologue binds and inactivates peptidyl-prolyl isomerase to mediate the interbacterial arms race in the human gut.</title>
        <authorList>
            <person name="Jiang K."/>
            <person name="Li W."/>
            <person name="Tong M."/>
            <person name="Xu J."/>
            <person name="Chen Z."/>
            <person name="Yang Y."/>
            <person name="Zang Y."/>
            <person name="Jiao X."/>
            <person name="Liu C."/>
            <person name="Lim B."/>
            <person name="Jiang X."/>
            <person name="Wang J."/>
            <person name="Wu D."/>
            <person name="Wang M."/>
            <person name="Liu S.-J."/>
            <person name="Shao F."/>
            <person name="Gao X."/>
        </authorList>
    </citation>
    <scope>NUCLEOTIDE SEQUENCE [LARGE SCALE GENOMIC DNA]</scope>
    <source>
        <strain evidence="5">GS077</strain>
    </source>
</reference>
<dbReference type="EMBL" id="JAVFHL010000001">
    <property type="protein sequence ID" value="MDT6974846.1"/>
    <property type="molecule type" value="Genomic_DNA"/>
</dbReference>
<reference evidence="3 5" key="4">
    <citation type="submission" date="2023-08" db="EMBL/GenBank/DDBJ databases">
        <authorList>
            <person name="Du M."/>
            <person name="Liu C."/>
            <person name="Liu S.-J."/>
        </authorList>
    </citation>
    <scope>NUCLEOTIDE SEQUENCE [LARGE SCALE GENOMIC DNA]</scope>
    <source>
        <strain evidence="3 5">GS077</strain>
    </source>
</reference>
<name>A0A5M5XBH1_BACFG</name>
<dbReference type="EMBL" id="JAPUAV010000002">
    <property type="protein sequence ID" value="MCZ2570252.1"/>
    <property type="molecule type" value="Genomic_DNA"/>
</dbReference>
<reference evidence="3" key="5">
    <citation type="submission" date="2024-03" db="EMBL/GenBank/DDBJ databases">
        <title>A gut symbiont ubiquitin homologue binds and inactivates peptidyl-prolyl isomerase to mediate the interbacterial arms race in the human gut.</title>
        <authorList>
            <person name="Jiang K."/>
            <person name="Li W."/>
            <person name="Tong M."/>
            <person name="Xu J."/>
            <person name="Chen Z."/>
            <person name="Yang Y."/>
            <person name="Zang Y."/>
            <person name="Jiao X."/>
            <person name="Liu C."/>
            <person name="Lim B."/>
            <person name="Jiang X."/>
            <person name="Wang J."/>
            <person name="Wu D."/>
            <person name="Wang M."/>
            <person name="Liu S.-J."/>
            <person name="Shao F."/>
            <person name="Gao X."/>
        </authorList>
    </citation>
    <scope>NUCLEOTIDE SEQUENCE</scope>
    <source>
        <strain evidence="3">GS077</strain>
    </source>
</reference>
<protein>
    <submittedName>
        <fullName evidence="1">Uncharacterized protein</fullName>
    </submittedName>
</protein>
<gene>
    <name evidence="3" type="ORF">BFGS077_000091</name>
    <name evidence="1" type="ORF">F2Z25_09885</name>
    <name evidence="2" type="ORF">O1420_02450</name>
</gene>
<evidence type="ECO:0000313" key="4">
    <source>
        <dbReference type="Proteomes" id="UP000429838"/>
    </source>
</evidence>
<accession>A0A5M5XBH1</accession>
<organism evidence="1 4">
    <name type="scientific">Bacteroides fragilis</name>
    <dbReference type="NCBI Taxonomy" id="817"/>
    <lineage>
        <taxon>Bacteria</taxon>
        <taxon>Pseudomonadati</taxon>
        <taxon>Bacteroidota</taxon>
        <taxon>Bacteroidia</taxon>
        <taxon>Bacteroidales</taxon>
        <taxon>Bacteroidaceae</taxon>
        <taxon>Bacteroides</taxon>
    </lineage>
</organism>
<dbReference type="AlphaFoldDB" id="A0A5M5XBH1"/>
<evidence type="ECO:0000313" key="3">
    <source>
        <dbReference type="EMBL" id="MDT6974846.1"/>
    </source>
</evidence>
<evidence type="ECO:0000313" key="2">
    <source>
        <dbReference type="EMBL" id="MCZ2570252.1"/>
    </source>
</evidence>
<dbReference type="Proteomes" id="UP001078742">
    <property type="component" value="Unassembled WGS sequence"/>
</dbReference>
<sequence>MSDDKNQLTINIDMKVSDRQYHVVENSVTSVLFQLTDTATRYVYNIHMREMKKQSETTAAGLGNLDLKKECNIPVDIRIDADQVFRLSKKYQGNIMLVEFFKYEGIPVLCAQCVLIVKPANLKIAQVFFKDWANKEVGCGSVQYEANLKFALRVKYNRPLLRGEKAPKLKCKGYCTNAVTGEYEEISKFRVDENGAYTDTFYCDDGLQESHAGADYVFSFGINNPYGPPFMIEDTNAPVPSIQKIHLIGRNLKKPQITSVIWSSKEMIKFGEDSPLRKSINYNEDGFLHIHTRGMYGQKVRVELFEKDSTGIKKLLLGLKDDVTILDNVVCVPVEMSGVYAKAAKGRHALVEGLSFEILAKVTPLDTSIAAFEQDDKTLIELKIYGKADEDKAAKSTVNGTMKFMIADVEEDEKKEKKGKDCGGKYCITRSNYKEKNAGKLIQEINIRLAGFGGNIPTEEFTDRTEACIKQFQRDYMGVTATGKICGSLLKAIDEFCKNASYDFSFEQTKCPCTNGKNEAFGSYTLCSGYGNGKRNEHPGMHRSLLFILKTLLFYLKKTKSKYTLDCIYSAYRCTTDNNDSKRHTVRTTTNHMGDALDLHFKKDGIRTSSVDDMEAIRKDFFCKYMGAPEGKKNNTYYFGWETNKIGLEPKKFRDGGSGATSWVHVDVREFTNYKADDFYIKEKNLLAPKTLIQIAKELKLIDMCNCLK</sequence>
<dbReference type="Proteomes" id="UP000429838">
    <property type="component" value="Unassembled WGS sequence"/>
</dbReference>
<reference evidence="1 4" key="1">
    <citation type="journal article" date="2019" name="Nat. Med.">
        <title>A library of human gut bacterial isolates paired with longitudinal multiomics data enables mechanistic microbiome research.</title>
        <authorList>
            <person name="Poyet M."/>
            <person name="Groussin M."/>
            <person name="Gibbons S.M."/>
            <person name="Avila-Pacheco J."/>
            <person name="Jiang X."/>
            <person name="Kearney S.M."/>
            <person name="Perrotta A.R."/>
            <person name="Berdy B."/>
            <person name="Zhao S."/>
            <person name="Lieberman T.D."/>
            <person name="Swanson P.K."/>
            <person name="Smith M."/>
            <person name="Roesemann S."/>
            <person name="Alexander J.E."/>
            <person name="Rich S.A."/>
            <person name="Livny J."/>
            <person name="Vlamakis H."/>
            <person name="Clish C."/>
            <person name="Bullock K."/>
            <person name="Deik A."/>
            <person name="Scott J."/>
            <person name="Pierce K.A."/>
            <person name="Xavier R.J."/>
            <person name="Alm E.J."/>
        </authorList>
    </citation>
    <scope>NUCLEOTIDE SEQUENCE [LARGE SCALE GENOMIC DNA]</scope>
    <source>
        <strain evidence="1 4">BIOML-A1</strain>
    </source>
</reference>
<dbReference type="EMBL" id="VWAQ01000007">
    <property type="protein sequence ID" value="KAA5207771.1"/>
    <property type="molecule type" value="Genomic_DNA"/>
</dbReference>